<dbReference type="InterPro" id="IPR001680">
    <property type="entry name" value="WD40_rpt"/>
</dbReference>
<dbReference type="PROSITE" id="PS50294">
    <property type="entry name" value="WD_REPEATS_REGION"/>
    <property type="match status" value="3"/>
</dbReference>
<keyword evidence="3 5" id="KW-0853">WD repeat</keyword>
<dbReference type="KEGG" id="som:SOMG_01472"/>
<dbReference type="PANTHER" id="PTHR19858:SF0">
    <property type="entry name" value="PERIODIC TRYPTOPHAN PROTEIN 2 HOMOLOG"/>
    <property type="match status" value="1"/>
</dbReference>
<dbReference type="SMART" id="SM00320">
    <property type="entry name" value="WD40"/>
    <property type="match status" value="12"/>
</dbReference>
<dbReference type="PROSITE" id="PS50082">
    <property type="entry name" value="WD_REPEATS_2"/>
    <property type="match status" value="6"/>
</dbReference>
<protein>
    <submittedName>
        <fullName evidence="7">U3 snoRNP-associated protein Utp1</fullName>
    </submittedName>
</protein>
<evidence type="ECO:0000256" key="2">
    <source>
        <dbReference type="ARBA" id="ARBA00022553"/>
    </source>
</evidence>
<dbReference type="Pfam" id="PF04003">
    <property type="entry name" value="Utp12"/>
    <property type="match status" value="1"/>
</dbReference>
<dbReference type="GO" id="GO:0032040">
    <property type="term" value="C:small-subunit processome"/>
    <property type="evidence" value="ECO:0007669"/>
    <property type="project" value="TreeGrafter"/>
</dbReference>
<dbReference type="RefSeq" id="XP_056037027.1">
    <property type="nucleotide sequence ID" value="XM_056180265.1"/>
</dbReference>
<accession>A0AAF0AWC5</accession>
<dbReference type="CDD" id="cd00200">
    <property type="entry name" value="WD40"/>
    <property type="match status" value="1"/>
</dbReference>
<dbReference type="InterPro" id="IPR019775">
    <property type="entry name" value="WD40_repeat_CS"/>
</dbReference>
<dbReference type="Pfam" id="PF00400">
    <property type="entry name" value="WD40"/>
    <property type="match status" value="6"/>
</dbReference>
<dbReference type="GO" id="GO:0034388">
    <property type="term" value="C:Pwp2p-containing subcomplex of 90S preribosome"/>
    <property type="evidence" value="ECO:0007669"/>
    <property type="project" value="TreeGrafter"/>
</dbReference>
<dbReference type="GO" id="GO:0000028">
    <property type="term" value="P:ribosomal small subunit assembly"/>
    <property type="evidence" value="ECO:0007669"/>
    <property type="project" value="TreeGrafter"/>
</dbReference>
<name>A0AAF0AWC5_9SCHI</name>
<evidence type="ECO:0000256" key="4">
    <source>
        <dbReference type="ARBA" id="ARBA00022737"/>
    </source>
</evidence>
<reference evidence="7 8" key="1">
    <citation type="journal article" date="2023" name="G3 (Bethesda)">
        <title>A high-quality reference genome for the fission yeast Schizosaccharomyces osmophilus.</title>
        <authorList>
            <person name="Jia G.S."/>
            <person name="Zhang W.C."/>
            <person name="Liang Y."/>
            <person name="Liu X.H."/>
            <person name="Rhind N."/>
            <person name="Pidoux A."/>
            <person name="Brysch-Herzberg M."/>
            <person name="Du L.L."/>
        </authorList>
    </citation>
    <scope>NUCLEOTIDE SEQUENCE [LARGE SCALE GENOMIC DNA]</scope>
    <source>
        <strain evidence="7 8">CBS 15793</strain>
    </source>
</reference>
<keyword evidence="8" id="KW-1185">Reference proteome</keyword>
<dbReference type="InterPro" id="IPR020472">
    <property type="entry name" value="WD40_PAC1"/>
</dbReference>
<dbReference type="PRINTS" id="PR00320">
    <property type="entry name" value="GPROTEINBRPT"/>
</dbReference>
<dbReference type="GO" id="GO:0000462">
    <property type="term" value="P:maturation of SSU-rRNA from tricistronic rRNA transcript (SSU-rRNA, 5.8S rRNA, LSU-rRNA)"/>
    <property type="evidence" value="ECO:0007669"/>
    <property type="project" value="TreeGrafter"/>
</dbReference>
<dbReference type="InterPro" id="IPR027145">
    <property type="entry name" value="PWP2"/>
</dbReference>
<dbReference type="FunFam" id="2.130.10.10:FF:000602">
    <property type="entry name" value="Periodic tryptophan protein 2"/>
    <property type="match status" value="1"/>
</dbReference>
<dbReference type="EMBL" id="CP115611">
    <property type="protein sequence ID" value="WBW72784.1"/>
    <property type="molecule type" value="Genomic_DNA"/>
</dbReference>
<keyword evidence="2" id="KW-0597">Phosphoprotein</keyword>
<evidence type="ECO:0000256" key="5">
    <source>
        <dbReference type="PROSITE-ProRule" id="PRU00221"/>
    </source>
</evidence>
<sequence>MKTEFGFSNLIGTVFNQGNLLFTPDGYSVLSPVGNRITAYNLKENKSFTFPFENKKNISRIALSPQATLLLSVDEDGRCILCNFLRRSVLHHFNFKSPVGAIEFAPHGKYFAVALGKLIQVWRTPEAIDEREFAPFVLHREYTGHFDDVVSISWSADSRFFLSTSKDLTVRIHSVDPIEGFRPCALTGHKSTVVSAFFSQDQQTIYSVSKDGALFSWKYSPLFQAGEIIDEEAEENKDRTHIWMIKERNYFFQNANLRSAAFHPTTNLLVVGFSNGLFGIYELPMFTMLYQLSITQSNIDTLTINKTGEWIALGSSKLGQLLIWEWQSESYVLKQSSHYDSLSTLVYTPDGQRVVSGADDGKIKLWDITSGFCVVTFTQHTSSVTGLCFAKRGNVLFSSCLDGSVRAWDLIRYRNFRTFTAPNRVQFSCVAVDPSGEIVCAGSQDSFEIFMWSVQTGQLLERLAGHEGPVSSLSFNSSGSLLASGSWDKTVRIWDIFSRSGIVEPLPVPSDVLALSFRPDGKELSVATLDGQLSFWDVQEAKQTSLIDGRKDLSGGRKSTDAQTAENASGNKTFTSVCYSADGSCVLTAGTSKYVCLYDILTGVLIKKFQLSKNESLQGVLEVLNSRNMTDAGSIDLIDTQGEASDLEDRIDRTLPGAAKGDLSSRKLRPEILCQEVQFSPSGGAFAAATTEGLMIFSLINDFIFDPINLDIDITPETTLAVCAEGEYLIALVMALRLNEYKVIERVYESVPVADIDHITQQLPTTYLANFINYLSSFAAETPHIEFHLRWMRSILSHHGEFIKRRNFEYASQLTSLQKSIVVLSKRLSQLASNNEFSLSFILDKMQTESVINA</sequence>
<evidence type="ECO:0000313" key="8">
    <source>
        <dbReference type="Proteomes" id="UP001212411"/>
    </source>
</evidence>
<feature type="repeat" description="WD" evidence="5">
    <location>
        <begin position="142"/>
        <end position="172"/>
    </location>
</feature>
<evidence type="ECO:0000256" key="3">
    <source>
        <dbReference type="ARBA" id="ARBA00022574"/>
    </source>
</evidence>
<dbReference type="SUPFAM" id="SSF82171">
    <property type="entry name" value="DPP6 N-terminal domain-like"/>
    <property type="match status" value="1"/>
</dbReference>
<gene>
    <name evidence="7" type="primary">pwp2</name>
    <name evidence="7" type="ORF">SOMG_01472</name>
</gene>
<dbReference type="InterPro" id="IPR007148">
    <property type="entry name" value="SSU_processome_Utp12"/>
</dbReference>
<dbReference type="SUPFAM" id="SSF50978">
    <property type="entry name" value="WD40 repeat-like"/>
    <property type="match status" value="1"/>
</dbReference>
<dbReference type="Proteomes" id="UP001212411">
    <property type="component" value="Chromosome 1"/>
</dbReference>
<dbReference type="AlphaFoldDB" id="A0AAF0AWC5"/>
<dbReference type="GeneID" id="80874954"/>
<feature type="repeat" description="WD" evidence="5">
    <location>
        <begin position="512"/>
        <end position="546"/>
    </location>
</feature>
<proteinExistence type="inferred from homology"/>
<dbReference type="SUPFAM" id="SSF50969">
    <property type="entry name" value="YVTN repeat-like/Quinoprotein amine dehydrogenase"/>
    <property type="match status" value="1"/>
</dbReference>
<organism evidence="7 8">
    <name type="scientific">Schizosaccharomyces osmophilus</name>
    <dbReference type="NCBI Taxonomy" id="2545709"/>
    <lineage>
        <taxon>Eukaryota</taxon>
        <taxon>Fungi</taxon>
        <taxon>Dikarya</taxon>
        <taxon>Ascomycota</taxon>
        <taxon>Taphrinomycotina</taxon>
        <taxon>Schizosaccharomycetes</taxon>
        <taxon>Schizosaccharomycetales</taxon>
        <taxon>Schizosaccharomycetaceae</taxon>
        <taxon>Schizosaccharomyces</taxon>
    </lineage>
</organism>
<dbReference type="Gene3D" id="2.130.10.10">
    <property type="entry name" value="YVTN repeat-like/Quinoprotein amine dehydrogenase"/>
    <property type="match status" value="3"/>
</dbReference>
<comment type="similarity">
    <text evidence="1">Belongs to the WD repeat PWP2 family.</text>
</comment>
<evidence type="ECO:0000313" key="7">
    <source>
        <dbReference type="EMBL" id="WBW72784.1"/>
    </source>
</evidence>
<dbReference type="InterPro" id="IPR036322">
    <property type="entry name" value="WD40_repeat_dom_sf"/>
</dbReference>
<dbReference type="InterPro" id="IPR011044">
    <property type="entry name" value="Quino_amine_DH_bsu"/>
</dbReference>
<feature type="repeat" description="WD" evidence="5">
    <location>
        <begin position="186"/>
        <end position="218"/>
    </location>
</feature>
<feature type="repeat" description="WD" evidence="5">
    <location>
        <begin position="463"/>
        <end position="504"/>
    </location>
</feature>
<dbReference type="PANTHER" id="PTHR19858">
    <property type="entry name" value="WD40 REPEAT PROTEIN"/>
    <property type="match status" value="1"/>
</dbReference>
<feature type="domain" description="Small-subunit processome Utp12" evidence="6">
    <location>
        <begin position="739"/>
        <end position="843"/>
    </location>
</feature>
<evidence type="ECO:0000256" key="1">
    <source>
        <dbReference type="ARBA" id="ARBA00010226"/>
    </source>
</evidence>
<feature type="repeat" description="WD" evidence="5">
    <location>
        <begin position="335"/>
        <end position="376"/>
    </location>
</feature>
<feature type="repeat" description="WD" evidence="5">
    <location>
        <begin position="377"/>
        <end position="418"/>
    </location>
</feature>
<dbReference type="InterPro" id="IPR015943">
    <property type="entry name" value="WD40/YVTN_repeat-like_dom_sf"/>
</dbReference>
<keyword evidence="4" id="KW-0677">Repeat</keyword>
<evidence type="ECO:0000259" key="6">
    <source>
        <dbReference type="Pfam" id="PF04003"/>
    </source>
</evidence>
<dbReference type="PROSITE" id="PS00678">
    <property type="entry name" value="WD_REPEATS_1"/>
    <property type="match status" value="3"/>
</dbReference>